<evidence type="ECO:0000256" key="3">
    <source>
        <dbReference type="RuleBase" id="RU362032"/>
    </source>
</evidence>
<dbReference type="InterPro" id="IPR004370">
    <property type="entry name" value="4-OT-like_dom"/>
</dbReference>
<evidence type="ECO:0000313" key="5">
    <source>
        <dbReference type="EMBL" id="MBD7938672.1"/>
    </source>
</evidence>
<dbReference type="Proteomes" id="UP000657931">
    <property type="component" value="Unassembled WGS sequence"/>
</dbReference>
<dbReference type="PANTHER" id="PTHR35530:SF1">
    <property type="entry name" value="2-HYDROXYMUCONATE TAUTOMERASE"/>
    <property type="match status" value="1"/>
</dbReference>
<dbReference type="NCBIfam" id="TIGR00013">
    <property type="entry name" value="taut"/>
    <property type="match status" value="1"/>
</dbReference>
<comment type="caution">
    <text evidence="5">The sequence shown here is derived from an EMBL/GenBank/DDBJ whole genome shotgun (WGS) entry which is preliminary data.</text>
</comment>
<dbReference type="Gene3D" id="3.30.429.10">
    <property type="entry name" value="Macrophage Migration Inhibitory Factor"/>
    <property type="match status" value="1"/>
</dbReference>
<dbReference type="NCBIfam" id="NF002571">
    <property type="entry name" value="PRK02220.1"/>
    <property type="match status" value="1"/>
</dbReference>
<dbReference type="InterPro" id="IPR014347">
    <property type="entry name" value="Tautomerase/MIF_sf"/>
</dbReference>
<evidence type="ECO:0000313" key="6">
    <source>
        <dbReference type="Proteomes" id="UP000657931"/>
    </source>
</evidence>
<reference evidence="5 6" key="1">
    <citation type="submission" date="2020-08" db="EMBL/GenBank/DDBJ databases">
        <title>A Genomic Blueprint of the Chicken Gut Microbiome.</title>
        <authorList>
            <person name="Gilroy R."/>
            <person name="Ravi A."/>
            <person name="Getino M."/>
            <person name="Pursley I."/>
            <person name="Horton D.L."/>
            <person name="Alikhan N.-F."/>
            <person name="Baker D."/>
            <person name="Gharbi K."/>
            <person name="Hall N."/>
            <person name="Watson M."/>
            <person name="Adriaenssens E.M."/>
            <person name="Foster-Nyarko E."/>
            <person name="Jarju S."/>
            <person name="Secka A."/>
            <person name="Antonio M."/>
            <person name="Oren A."/>
            <person name="Chaudhuri R."/>
            <person name="La Ragione R.M."/>
            <person name="Hildebrand F."/>
            <person name="Pallen M.J."/>
        </authorList>
    </citation>
    <scope>NUCLEOTIDE SEQUENCE [LARGE SCALE GENOMIC DNA]</scope>
    <source>
        <strain evidence="5 6">Sa5YUA1</strain>
    </source>
</reference>
<dbReference type="EC" id="5.3.2.-" evidence="3"/>
<name>A0ABR8QSZ8_9BACI</name>
<dbReference type="PANTHER" id="PTHR35530">
    <property type="entry name" value="TAUTOMERASE-RELATED"/>
    <property type="match status" value="1"/>
</dbReference>
<gene>
    <name evidence="5" type="ORF">H9655_16685</name>
</gene>
<dbReference type="InterPro" id="IPR018191">
    <property type="entry name" value="4-OT"/>
</dbReference>
<dbReference type="SUPFAM" id="SSF55331">
    <property type="entry name" value="Tautomerase/MIF"/>
    <property type="match status" value="1"/>
</dbReference>
<proteinExistence type="inferred from homology"/>
<dbReference type="NCBIfam" id="NF002524">
    <property type="entry name" value="PRK01964.1"/>
    <property type="match status" value="1"/>
</dbReference>
<dbReference type="RefSeq" id="WP_191816136.1">
    <property type="nucleotide sequence ID" value="NZ_JACSQT010000009.1"/>
</dbReference>
<keyword evidence="6" id="KW-1185">Reference proteome</keyword>
<comment type="similarity">
    <text evidence="1 3">Belongs to the 4-oxalocrotonate tautomerase family.</text>
</comment>
<evidence type="ECO:0000259" key="4">
    <source>
        <dbReference type="Pfam" id="PF01361"/>
    </source>
</evidence>
<feature type="domain" description="4-oxalocrotonate tautomerase-like" evidence="4">
    <location>
        <begin position="2"/>
        <end position="60"/>
    </location>
</feature>
<keyword evidence="2 3" id="KW-0413">Isomerase</keyword>
<sequence length="63" mass="7032">MPIVTIQLIEGREESDIEKLMTAVTETISQSISAPKENIRVIIQETPKTHWSIGGESIQKLRG</sequence>
<evidence type="ECO:0000256" key="1">
    <source>
        <dbReference type="ARBA" id="ARBA00006723"/>
    </source>
</evidence>
<dbReference type="Pfam" id="PF01361">
    <property type="entry name" value="Tautomerase"/>
    <property type="match status" value="1"/>
</dbReference>
<evidence type="ECO:0000256" key="2">
    <source>
        <dbReference type="ARBA" id="ARBA00023235"/>
    </source>
</evidence>
<accession>A0ABR8QSZ8</accession>
<dbReference type="EMBL" id="JACSQT010000009">
    <property type="protein sequence ID" value="MBD7938672.1"/>
    <property type="molecule type" value="Genomic_DNA"/>
</dbReference>
<protein>
    <recommendedName>
        <fullName evidence="3">Tautomerase</fullName>
        <ecNumber evidence="3">5.3.2.-</ecNumber>
    </recommendedName>
</protein>
<organism evidence="5 6">
    <name type="scientific">Cytobacillus stercorigallinarum</name>
    <dbReference type="NCBI Taxonomy" id="2762240"/>
    <lineage>
        <taxon>Bacteria</taxon>
        <taxon>Bacillati</taxon>
        <taxon>Bacillota</taxon>
        <taxon>Bacilli</taxon>
        <taxon>Bacillales</taxon>
        <taxon>Bacillaceae</taxon>
        <taxon>Cytobacillus</taxon>
    </lineage>
</organism>